<reference evidence="2" key="1">
    <citation type="submission" date="2020-10" db="EMBL/GenBank/DDBJ databases">
        <authorList>
            <person name="Gilroy R."/>
        </authorList>
    </citation>
    <scope>NUCLEOTIDE SEQUENCE</scope>
    <source>
        <strain evidence="2">ChiGjej3B3-5194</strain>
    </source>
</reference>
<sequence length="219" mass="22718">MKKIIVLLAVAVCAPAVAADVSDRADCATMQSRISELAAIEAPTDAQTAELTTLQSQYRSKCSISASGRRTNTAGRVSTASVVATAAAPVAAPVTTQTVVVTSQSVLNEYLADRQSLCDELKSDIDTFVSNGASDAEIEPLQNQYDADCNDLDKSKKTAVDAETAAARVASGLCTDGSKPNKFGCCDGETFTDMGNLVFACCPEDGGECYPPINSGDAI</sequence>
<organism evidence="2 3">
    <name type="scientific">Candidatus Enterousia intestinigallinarum</name>
    <dbReference type="NCBI Taxonomy" id="2840790"/>
    <lineage>
        <taxon>Bacteria</taxon>
        <taxon>Pseudomonadati</taxon>
        <taxon>Pseudomonadota</taxon>
        <taxon>Alphaproteobacteria</taxon>
        <taxon>Candidatus Enterousia</taxon>
    </lineage>
</organism>
<evidence type="ECO:0000313" key="3">
    <source>
        <dbReference type="Proteomes" id="UP000886742"/>
    </source>
</evidence>
<protein>
    <submittedName>
        <fullName evidence="2">Uncharacterized protein</fullName>
    </submittedName>
</protein>
<evidence type="ECO:0000256" key="1">
    <source>
        <dbReference type="SAM" id="SignalP"/>
    </source>
</evidence>
<name>A0A9D1FFA6_9PROT</name>
<comment type="caution">
    <text evidence="2">The sequence shown here is derived from an EMBL/GenBank/DDBJ whole genome shotgun (WGS) entry which is preliminary data.</text>
</comment>
<feature type="signal peptide" evidence="1">
    <location>
        <begin position="1"/>
        <end position="18"/>
    </location>
</feature>
<dbReference type="EMBL" id="DVJI01000006">
    <property type="protein sequence ID" value="HIS70582.1"/>
    <property type="molecule type" value="Genomic_DNA"/>
</dbReference>
<dbReference type="AlphaFoldDB" id="A0A9D1FFA6"/>
<evidence type="ECO:0000313" key="2">
    <source>
        <dbReference type="EMBL" id="HIS70582.1"/>
    </source>
</evidence>
<keyword evidence="1" id="KW-0732">Signal</keyword>
<gene>
    <name evidence="2" type="ORF">IAD02_01155</name>
</gene>
<proteinExistence type="predicted"/>
<feature type="chain" id="PRO_5039059336" evidence="1">
    <location>
        <begin position="19"/>
        <end position="219"/>
    </location>
</feature>
<reference evidence="2" key="2">
    <citation type="journal article" date="2021" name="PeerJ">
        <title>Extensive microbial diversity within the chicken gut microbiome revealed by metagenomics and culture.</title>
        <authorList>
            <person name="Gilroy R."/>
            <person name="Ravi A."/>
            <person name="Getino M."/>
            <person name="Pursley I."/>
            <person name="Horton D.L."/>
            <person name="Alikhan N.F."/>
            <person name="Baker D."/>
            <person name="Gharbi K."/>
            <person name="Hall N."/>
            <person name="Watson M."/>
            <person name="Adriaenssens E.M."/>
            <person name="Foster-Nyarko E."/>
            <person name="Jarju S."/>
            <person name="Secka A."/>
            <person name="Antonio M."/>
            <person name="Oren A."/>
            <person name="Chaudhuri R.R."/>
            <person name="La Ragione R."/>
            <person name="Hildebrand F."/>
            <person name="Pallen M.J."/>
        </authorList>
    </citation>
    <scope>NUCLEOTIDE SEQUENCE</scope>
    <source>
        <strain evidence="2">ChiGjej3B3-5194</strain>
    </source>
</reference>
<dbReference type="Proteomes" id="UP000886742">
    <property type="component" value="Unassembled WGS sequence"/>
</dbReference>
<accession>A0A9D1FFA6</accession>